<name>A0A8T1C8M9_9STRA</name>
<proteinExistence type="predicted"/>
<protein>
    <submittedName>
        <fullName evidence="1">Uncharacterized protein</fullName>
    </submittedName>
</protein>
<comment type="caution">
    <text evidence="1">The sequence shown here is derived from an EMBL/GenBank/DDBJ whole genome shotgun (WGS) entry which is preliminary data.</text>
</comment>
<evidence type="ECO:0000313" key="1">
    <source>
        <dbReference type="EMBL" id="KAG2914803.1"/>
    </source>
</evidence>
<dbReference type="Proteomes" id="UP000736787">
    <property type="component" value="Unassembled WGS sequence"/>
</dbReference>
<sequence length="131" mass="13923">MANRTRPRQRCPDVVARDLQQLAVGISDRDQARRLRIPFTSFRDVKARIAATTNQAVQSSTKAAFSVTNVVVTTDAAVPSADAAVVTLTDVVTLSAKAVPTVVSFFDADAAARQDLFNKLRGSTVSAVCSA</sequence>
<dbReference type="EMBL" id="RCMK01000722">
    <property type="protein sequence ID" value="KAG2914803.1"/>
    <property type="molecule type" value="Genomic_DNA"/>
</dbReference>
<dbReference type="VEuPathDB" id="FungiDB:PC110_g20651"/>
<gene>
    <name evidence="1" type="ORF">PC117_g18220</name>
</gene>
<organism evidence="1 2">
    <name type="scientific">Phytophthora cactorum</name>
    <dbReference type="NCBI Taxonomy" id="29920"/>
    <lineage>
        <taxon>Eukaryota</taxon>
        <taxon>Sar</taxon>
        <taxon>Stramenopiles</taxon>
        <taxon>Oomycota</taxon>
        <taxon>Peronosporomycetes</taxon>
        <taxon>Peronosporales</taxon>
        <taxon>Peronosporaceae</taxon>
        <taxon>Phytophthora</taxon>
    </lineage>
</organism>
<accession>A0A8T1C8M9</accession>
<evidence type="ECO:0000313" key="2">
    <source>
        <dbReference type="Proteomes" id="UP000736787"/>
    </source>
</evidence>
<dbReference type="AlphaFoldDB" id="A0A8T1C8M9"/>
<reference evidence="1" key="1">
    <citation type="submission" date="2018-10" db="EMBL/GenBank/DDBJ databases">
        <title>Effector identification in a new, highly contiguous assembly of the strawberry crown rot pathogen Phytophthora cactorum.</title>
        <authorList>
            <person name="Armitage A.D."/>
            <person name="Nellist C.F."/>
            <person name="Bates H."/>
            <person name="Vickerstaff R.J."/>
            <person name="Harrison R.J."/>
        </authorList>
    </citation>
    <scope>NUCLEOTIDE SEQUENCE</scope>
    <source>
        <strain evidence="1">4040</strain>
    </source>
</reference>